<sequence length="105" mass="11856">MAELKEEYLMIGRTGPNISSFIVESSNVTSLIMVGLKKRCSLELSPEWMISPLVLSSKFIIMRFMNKDVVWSNTGLASVSKFAMQDSLCTQVQLVRGQSFTNENW</sequence>
<name>A0A9P8TJD3_WICPI</name>
<comment type="caution">
    <text evidence="1">The sequence shown here is derived from an EMBL/GenBank/DDBJ whole genome shotgun (WGS) entry which is preliminary data.</text>
</comment>
<evidence type="ECO:0000313" key="1">
    <source>
        <dbReference type="EMBL" id="KAH3680825.1"/>
    </source>
</evidence>
<accession>A0A9P8TJD3</accession>
<reference evidence="1" key="1">
    <citation type="journal article" date="2021" name="Open Biol.">
        <title>Shared evolutionary footprints suggest mitochondrial oxidative damage underlies multiple complex I losses in fungi.</title>
        <authorList>
            <person name="Schikora-Tamarit M.A."/>
            <person name="Marcet-Houben M."/>
            <person name="Nosek J."/>
            <person name="Gabaldon T."/>
        </authorList>
    </citation>
    <scope>NUCLEOTIDE SEQUENCE</scope>
    <source>
        <strain evidence="1">CBS2887</strain>
    </source>
</reference>
<evidence type="ECO:0000313" key="2">
    <source>
        <dbReference type="Proteomes" id="UP000774326"/>
    </source>
</evidence>
<protein>
    <submittedName>
        <fullName evidence="1">Uncharacterized protein</fullName>
    </submittedName>
</protein>
<gene>
    <name evidence="1" type="ORF">WICPIJ_008108</name>
</gene>
<dbReference type="EMBL" id="JAEUBG010004665">
    <property type="protein sequence ID" value="KAH3680825.1"/>
    <property type="molecule type" value="Genomic_DNA"/>
</dbReference>
<dbReference type="AlphaFoldDB" id="A0A9P8TJD3"/>
<dbReference type="Proteomes" id="UP000774326">
    <property type="component" value="Unassembled WGS sequence"/>
</dbReference>
<reference evidence="1" key="2">
    <citation type="submission" date="2021-01" db="EMBL/GenBank/DDBJ databases">
        <authorList>
            <person name="Schikora-Tamarit M.A."/>
        </authorList>
    </citation>
    <scope>NUCLEOTIDE SEQUENCE</scope>
    <source>
        <strain evidence="1">CBS2887</strain>
    </source>
</reference>
<keyword evidence="2" id="KW-1185">Reference proteome</keyword>
<proteinExistence type="predicted"/>
<organism evidence="1 2">
    <name type="scientific">Wickerhamomyces pijperi</name>
    <name type="common">Yeast</name>
    <name type="synonym">Pichia pijperi</name>
    <dbReference type="NCBI Taxonomy" id="599730"/>
    <lineage>
        <taxon>Eukaryota</taxon>
        <taxon>Fungi</taxon>
        <taxon>Dikarya</taxon>
        <taxon>Ascomycota</taxon>
        <taxon>Saccharomycotina</taxon>
        <taxon>Saccharomycetes</taxon>
        <taxon>Phaffomycetales</taxon>
        <taxon>Wickerhamomycetaceae</taxon>
        <taxon>Wickerhamomyces</taxon>
    </lineage>
</organism>